<dbReference type="InterPro" id="IPR007831">
    <property type="entry name" value="T2SS_GspE_N"/>
</dbReference>
<proteinExistence type="predicted"/>
<dbReference type="EMBL" id="ADVG01000001">
    <property type="protein sequence ID" value="EFH90495.1"/>
    <property type="molecule type" value="Genomic_DNA"/>
</dbReference>
<evidence type="ECO:0000259" key="1">
    <source>
        <dbReference type="Pfam" id="PF05157"/>
    </source>
</evidence>
<protein>
    <recommendedName>
        <fullName evidence="1">Type II secretion system protein GspE N-terminal domain-containing protein</fullName>
    </recommendedName>
</protein>
<dbReference type="InterPro" id="IPR037257">
    <property type="entry name" value="T2SS_E_N_sf"/>
</dbReference>
<accession>D6TF95</accession>
<evidence type="ECO:0000313" key="2">
    <source>
        <dbReference type="EMBL" id="EFH90495.1"/>
    </source>
</evidence>
<dbReference type="AlphaFoldDB" id="D6TF95"/>
<keyword evidence="3" id="KW-1185">Reference proteome</keyword>
<evidence type="ECO:0000313" key="3">
    <source>
        <dbReference type="Proteomes" id="UP000004508"/>
    </source>
</evidence>
<dbReference type="InParanoid" id="D6TF95"/>
<dbReference type="Pfam" id="PF05157">
    <property type="entry name" value="MshEN"/>
    <property type="match status" value="1"/>
</dbReference>
<dbReference type="OrthoDB" id="156532at2"/>
<gene>
    <name evidence="2" type="ORF">Krac_12118</name>
</gene>
<sequence length="122" mass="14016">MREQTSLSECGMVIQERVGGEKLHAIIHIEVHEVGFLPYLPQLTCYPSRRLLHLFPYELANEYRCVPVGIERGAVTLATGHCLASDILTRLQKHTHKRIFQVRCADIILDELLHYWRGVLLA</sequence>
<dbReference type="Proteomes" id="UP000004508">
    <property type="component" value="Unassembled WGS sequence"/>
</dbReference>
<name>D6TF95_KTERA</name>
<dbReference type="RefSeq" id="WP_007907934.1">
    <property type="nucleotide sequence ID" value="NZ_ADVG01000001.1"/>
</dbReference>
<reference evidence="2 3" key="1">
    <citation type="journal article" date="2011" name="Stand. Genomic Sci.">
        <title>Non-contiguous finished genome sequence and contextual data of the filamentous soil bacterium Ktedonobacter racemifer type strain (SOSP1-21).</title>
        <authorList>
            <person name="Chang Y.J."/>
            <person name="Land M."/>
            <person name="Hauser L."/>
            <person name="Chertkov O."/>
            <person name="Del Rio T.G."/>
            <person name="Nolan M."/>
            <person name="Copeland A."/>
            <person name="Tice H."/>
            <person name="Cheng J.F."/>
            <person name="Lucas S."/>
            <person name="Han C."/>
            <person name="Goodwin L."/>
            <person name="Pitluck S."/>
            <person name="Ivanova N."/>
            <person name="Ovchinikova G."/>
            <person name="Pati A."/>
            <person name="Chen A."/>
            <person name="Palaniappan K."/>
            <person name="Mavromatis K."/>
            <person name="Liolios K."/>
            <person name="Brettin T."/>
            <person name="Fiebig A."/>
            <person name="Rohde M."/>
            <person name="Abt B."/>
            <person name="Goker M."/>
            <person name="Detter J.C."/>
            <person name="Woyke T."/>
            <person name="Bristow J."/>
            <person name="Eisen J.A."/>
            <person name="Markowitz V."/>
            <person name="Hugenholtz P."/>
            <person name="Kyrpides N.C."/>
            <person name="Klenk H.P."/>
            <person name="Lapidus A."/>
        </authorList>
    </citation>
    <scope>NUCLEOTIDE SEQUENCE [LARGE SCALE GENOMIC DNA]</scope>
    <source>
        <strain evidence="3">DSM 44963</strain>
    </source>
</reference>
<feature type="domain" description="Type II secretion system protein GspE N-terminal" evidence="1">
    <location>
        <begin position="37"/>
        <end position="99"/>
    </location>
</feature>
<organism evidence="2 3">
    <name type="scientific">Ktedonobacter racemifer DSM 44963</name>
    <dbReference type="NCBI Taxonomy" id="485913"/>
    <lineage>
        <taxon>Bacteria</taxon>
        <taxon>Bacillati</taxon>
        <taxon>Chloroflexota</taxon>
        <taxon>Ktedonobacteria</taxon>
        <taxon>Ktedonobacterales</taxon>
        <taxon>Ktedonobacteraceae</taxon>
        <taxon>Ktedonobacter</taxon>
    </lineage>
</organism>
<comment type="caution">
    <text evidence="2">The sequence shown here is derived from an EMBL/GenBank/DDBJ whole genome shotgun (WGS) entry which is preliminary data.</text>
</comment>
<dbReference type="SUPFAM" id="SSF160246">
    <property type="entry name" value="EspE N-terminal domain-like"/>
    <property type="match status" value="1"/>
</dbReference>